<keyword evidence="9" id="KW-1185">Reference proteome</keyword>
<feature type="transmembrane region" description="Helical" evidence="6">
    <location>
        <begin position="429"/>
        <end position="447"/>
    </location>
</feature>
<dbReference type="OrthoDB" id="44736at2759"/>
<proteinExistence type="inferred from homology"/>
<feature type="compositionally biased region" description="Low complexity" evidence="7">
    <location>
        <begin position="596"/>
        <end position="607"/>
    </location>
</feature>
<feature type="transmembrane region" description="Helical" evidence="6">
    <location>
        <begin position="313"/>
        <end position="332"/>
    </location>
</feature>
<organism evidence="8 9">
    <name type="scientific">Nannochloropsis gaditana</name>
    <dbReference type="NCBI Taxonomy" id="72520"/>
    <lineage>
        <taxon>Eukaryota</taxon>
        <taxon>Sar</taxon>
        <taxon>Stramenopiles</taxon>
        <taxon>Ochrophyta</taxon>
        <taxon>Eustigmatophyceae</taxon>
        <taxon>Eustigmatales</taxon>
        <taxon>Monodopsidaceae</taxon>
        <taxon>Nannochloropsis</taxon>
    </lineage>
</organism>
<evidence type="ECO:0000256" key="2">
    <source>
        <dbReference type="ARBA" id="ARBA00007168"/>
    </source>
</evidence>
<dbReference type="PANTHER" id="PTHR12385">
    <property type="entry name" value="CHOLINE TRANSPORTER-LIKE (SLC FAMILY 44)"/>
    <property type="match status" value="1"/>
</dbReference>
<gene>
    <name evidence="8" type="ORF">Naga_100006g81</name>
</gene>
<feature type="compositionally biased region" description="Basic and acidic residues" evidence="7">
    <location>
        <begin position="686"/>
        <end position="695"/>
    </location>
</feature>
<feature type="transmembrane region" description="Helical" evidence="6">
    <location>
        <begin position="217"/>
        <end position="238"/>
    </location>
</feature>
<dbReference type="Proteomes" id="UP000019335">
    <property type="component" value="Chromosome 2"/>
</dbReference>
<feature type="transmembrane region" description="Helical" evidence="6">
    <location>
        <begin position="499"/>
        <end position="520"/>
    </location>
</feature>
<feature type="transmembrane region" description="Helical" evidence="6">
    <location>
        <begin position="147"/>
        <end position="168"/>
    </location>
</feature>
<accession>W7U1B0</accession>
<dbReference type="GO" id="GO:0005886">
    <property type="term" value="C:plasma membrane"/>
    <property type="evidence" value="ECO:0007669"/>
    <property type="project" value="UniProtKB-SubCell"/>
</dbReference>
<comment type="subcellular location">
    <subcellularLocation>
        <location evidence="6">Cell membrane</location>
        <topology evidence="6">Multi-pass membrane protein</topology>
    </subcellularLocation>
    <subcellularLocation>
        <location evidence="1">Membrane</location>
        <topology evidence="1">Multi-pass membrane protein</topology>
    </subcellularLocation>
</comment>
<dbReference type="PANTHER" id="PTHR12385:SF4">
    <property type="entry name" value="PROTEIN PNS1"/>
    <property type="match status" value="1"/>
</dbReference>
<feature type="transmembrane region" description="Helical" evidence="6">
    <location>
        <begin position="174"/>
        <end position="190"/>
    </location>
</feature>
<evidence type="ECO:0000256" key="1">
    <source>
        <dbReference type="ARBA" id="ARBA00004141"/>
    </source>
</evidence>
<feature type="region of interest" description="Disordered" evidence="7">
    <location>
        <begin position="565"/>
        <end position="713"/>
    </location>
</feature>
<name>W7U1B0_9STRA</name>
<comment type="similarity">
    <text evidence="2 6">Belongs to the CTL (choline transporter-like) family.</text>
</comment>
<evidence type="ECO:0000256" key="4">
    <source>
        <dbReference type="ARBA" id="ARBA00022989"/>
    </source>
</evidence>
<evidence type="ECO:0000313" key="8">
    <source>
        <dbReference type="EMBL" id="EWM29568.1"/>
    </source>
</evidence>
<evidence type="ECO:0000256" key="7">
    <source>
        <dbReference type="SAM" id="MobiDB-lite"/>
    </source>
</evidence>
<dbReference type="Pfam" id="PF04515">
    <property type="entry name" value="Choline_transpo"/>
    <property type="match status" value="1"/>
</dbReference>
<feature type="compositionally biased region" description="Gly residues" evidence="7">
    <location>
        <begin position="565"/>
        <end position="580"/>
    </location>
</feature>
<comment type="caution">
    <text evidence="8">The sequence shown here is derived from an EMBL/GenBank/DDBJ whole genome shotgun (WGS) entry which is preliminary data.</text>
</comment>
<keyword evidence="3 6" id="KW-0812">Transmembrane</keyword>
<evidence type="ECO:0000256" key="6">
    <source>
        <dbReference type="RuleBase" id="RU368066"/>
    </source>
</evidence>
<protein>
    <recommendedName>
        <fullName evidence="6">Choline transporter-like protein</fullName>
    </recommendedName>
</protein>
<feature type="compositionally biased region" description="Acidic residues" evidence="7">
    <location>
        <begin position="671"/>
        <end position="682"/>
    </location>
</feature>
<feature type="transmembrane region" description="Helical" evidence="6">
    <location>
        <begin position="119"/>
        <end position="140"/>
    </location>
</feature>
<keyword evidence="5 6" id="KW-0472">Membrane</keyword>
<feature type="compositionally biased region" description="Gly residues" evidence="7">
    <location>
        <begin position="648"/>
        <end position="662"/>
    </location>
</feature>
<evidence type="ECO:0000256" key="3">
    <source>
        <dbReference type="ARBA" id="ARBA00022692"/>
    </source>
</evidence>
<sequence length="713" mass="73944">MDDEDILLDSRAVGGKRGADLGAPLLLPSSSASGGDQGGFGAAYVPATVRRRRLWFDNVFGVIFGIFAFVMTLLALTIGVKAVINRRTPAVVVLDEGTSSVDDPAHPGTRHATYEGFKLFSGLALICTLGVVLSALWLQVMVTCSSALLTYTLMAVALLGLLAGTAFFAGANPWAGVVTLLVTVIALVYFQQLRRRMAFATANLKIACRALWDSPPLLGVGVGLLLLQVCWGILWALALMGAATNADLATLRDPVSGQVYPMSQCTTYETLGPNGNFTAACLHTGQTCLKCVCGSGISAVTVWEDRSCFAYKLYAGWLVVLLAGFLWGGAVVRNVGHCTVSGTVGTWWVSGRERGAASVGSHFRRSLSTSFGSICLGSLLVALVQTARHVLLNAHRANQRTVQSNTITAMLGCLLVLVDRALAWFNRYALVYVALYGLDFMSAGKATTELFRARGVTALVNDTMIEGVLSLGVVIVGLLCALTGYLYGRDWGISQANVAILGVSGAFIGVGLAGVVSGLVESAVCTTFVLFAEDPQSLEISHGGEACEELVQAWEDVLQGPLSGMGGMVGGAEGGRGQGGFKPPVPSPSPLEGDRPSPSSQAPSSSAVGPGMVPPYPSSASVNPAGKGKRASPPPAPATAVERAVANFGGGSSLLFGRGGGSVSRTPTLDVGEEEQEEEGEGGGEGGREGGREGEGEGGMETGMHGEEDVEEV</sequence>
<comment type="function">
    <text evidence="6">Choline transporter.</text>
</comment>
<feature type="transmembrane region" description="Helical" evidence="6">
    <location>
        <begin position="467"/>
        <end position="487"/>
    </location>
</feature>
<dbReference type="AlphaFoldDB" id="W7U1B0"/>
<feature type="transmembrane region" description="Helical" evidence="6">
    <location>
        <begin position="403"/>
        <end position="422"/>
    </location>
</feature>
<reference evidence="8 9" key="1">
    <citation type="journal article" date="2014" name="Mol. Plant">
        <title>Chromosome Scale Genome Assembly and Transcriptome Profiling of Nannochloropsis gaditana in Nitrogen Depletion.</title>
        <authorList>
            <person name="Corteggiani Carpinelli E."/>
            <person name="Telatin A."/>
            <person name="Vitulo N."/>
            <person name="Forcato C."/>
            <person name="D'Angelo M."/>
            <person name="Schiavon R."/>
            <person name="Vezzi A."/>
            <person name="Giacometti G.M."/>
            <person name="Morosinotto T."/>
            <person name="Valle G."/>
        </authorList>
    </citation>
    <scope>NUCLEOTIDE SEQUENCE [LARGE SCALE GENOMIC DNA]</scope>
    <source>
        <strain evidence="8 9">B-31</strain>
    </source>
</reference>
<feature type="transmembrane region" description="Helical" evidence="6">
    <location>
        <begin position="59"/>
        <end position="84"/>
    </location>
</feature>
<dbReference type="GO" id="GO:0022857">
    <property type="term" value="F:transmembrane transporter activity"/>
    <property type="evidence" value="ECO:0007669"/>
    <property type="project" value="UniProtKB-UniRule"/>
</dbReference>
<evidence type="ECO:0000256" key="5">
    <source>
        <dbReference type="ARBA" id="ARBA00023136"/>
    </source>
</evidence>
<keyword evidence="4 6" id="KW-1133">Transmembrane helix</keyword>
<dbReference type="EMBL" id="AZIL01000126">
    <property type="protein sequence ID" value="EWM29568.1"/>
    <property type="molecule type" value="Genomic_DNA"/>
</dbReference>
<feature type="transmembrane region" description="Helical" evidence="6">
    <location>
        <begin position="371"/>
        <end position="391"/>
    </location>
</feature>
<dbReference type="InterPro" id="IPR007603">
    <property type="entry name" value="Choline_transptr-like"/>
</dbReference>
<evidence type="ECO:0000313" key="9">
    <source>
        <dbReference type="Proteomes" id="UP000019335"/>
    </source>
</evidence>